<dbReference type="PANTHER" id="PTHR34502:SF3">
    <property type="entry name" value="DUF6594 DOMAIN-CONTAINING PROTEIN"/>
    <property type="match status" value="1"/>
</dbReference>
<keyword evidence="1" id="KW-0175">Coiled coil</keyword>
<organism evidence="5 6">
    <name type="scientific">Cephalotrichum gorgonifer</name>
    <dbReference type="NCBI Taxonomy" id="2041049"/>
    <lineage>
        <taxon>Eukaryota</taxon>
        <taxon>Fungi</taxon>
        <taxon>Dikarya</taxon>
        <taxon>Ascomycota</taxon>
        <taxon>Pezizomycotina</taxon>
        <taxon>Sordariomycetes</taxon>
        <taxon>Hypocreomycetidae</taxon>
        <taxon>Microascales</taxon>
        <taxon>Microascaceae</taxon>
        <taxon>Cephalotrichum</taxon>
    </lineage>
</organism>
<dbReference type="PANTHER" id="PTHR34502">
    <property type="entry name" value="DUF6594 DOMAIN-CONTAINING PROTEIN-RELATED"/>
    <property type="match status" value="1"/>
</dbReference>
<reference evidence="5" key="1">
    <citation type="submission" date="2018-03" db="EMBL/GenBank/DDBJ databases">
        <authorList>
            <person name="Guldener U."/>
        </authorList>
    </citation>
    <scope>NUCLEOTIDE SEQUENCE</scope>
</reference>
<dbReference type="AlphaFoldDB" id="A0AAE8STN5"/>
<evidence type="ECO:0000313" key="6">
    <source>
        <dbReference type="Proteomes" id="UP001187682"/>
    </source>
</evidence>
<name>A0AAE8STN5_9PEZI</name>
<feature type="coiled-coil region" evidence="1">
    <location>
        <begin position="68"/>
        <end position="95"/>
    </location>
</feature>
<evidence type="ECO:0000313" key="5">
    <source>
        <dbReference type="EMBL" id="SPO00259.1"/>
    </source>
</evidence>
<protein>
    <recommendedName>
        <fullName evidence="4">DUF6594 domain-containing protein</fullName>
    </recommendedName>
</protein>
<dbReference type="EMBL" id="ONZQ02000003">
    <property type="protein sequence ID" value="SPO00259.1"/>
    <property type="molecule type" value="Genomic_DNA"/>
</dbReference>
<accession>A0AAE8STN5</accession>
<keyword evidence="3" id="KW-1133">Transmembrane helix</keyword>
<feature type="region of interest" description="Disordered" evidence="2">
    <location>
        <begin position="1"/>
        <end position="22"/>
    </location>
</feature>
<evidence type="ECO:0000259" key="4">
    <source>
        <dbReference type="Pfam" id="PF20237"/>
    </source>
</evidence>
<keyword evidence="6" id="KW-1185">Reference proteome</keyword>
<evidence type="ECO:0000256" key="3">
    <source>
        <dbReference type="SAM" id="Phobius"/>
    </source>
</evidence>
<sequence length="319" mass="35997">MGAAKDDLESARGSASPVEDNTEVRTIDLENLPEGYAKCHYMDAPDGYPRLARWMASGDNAVTLRQFRHLQTRSLLHLQDELRALEQELHDLDARDEAAHPNYLTSRETAQRHDAGRTRLMGRIRSKWSEYAELALLSNRVACLEKPSGYEFRSIRNFWYNNRPLVEEEGFLFDRDDLVNLGPPGDVAWLDEFLLGLLVRFSCPPLRWIFSTRENRETNQKAPATVVYSTHRVQALKVSVVIVLLMALLSGPLYPLYLWTRAETLGGRDIAKIMGLQCGCTLLFGVVLAGCTKARRIEIFAACSAYMAVLIVFFGQVGS</sequence>
<feature type="transmembrane region" description="Helical" evidence="3">
    <location>
        <begin position="270"/>
        <end position="292"/>
    </location>
</feature>
<feature type="transmembrane region" description="Helical" evidence="3">
    <location>
        <begin position="238"/>
        <end position="258"/>
    </location>
</feature>
<gene>
    <name evidence="5" type="ORF">DNG_03104</name>
</gene>
<feature type="domain" description="DUF6594" evidence="4">
    <location>
        <begin position="48"/>
        <end position="310"/>
    </location>
</feature>
<feature type="transmembrane region" description="Helical" evidence="3">
    <location>
        <begin position="299"/>
        <end position="317"/>
    </location>
</feature>
<feature type="compositionally biased region" description="Basic and acidic residues" evidence="2">
    <location>
        <begin position="1"/>
        <end position="10"/>
    </location>
</feature>
<dbReference type="Pfam" id="PF20237">
    <property type="entry name" value="DUF6594"/>
    <property type="match status" value="1"/>
</dbReference>
<dbReference type="Proteomes" id="UP001187682">
    <property type="component" value="Unassembled WGS sequence"/>
</dbReference>
<comment type="caution">
    <text evidence="5">The sequence shown here is derived from an EMBL/GenBank/DDBJ whole genome shotgun (WGS) entry which is preliminary data.</text>
</comment>
<evidence type="ECO:0000256" key="2">
    <source>
        <dbReference type="SAM" id="MobiDB-lite"/>
    </source>
</evidence>
<keyword evidence="3" id="KW-0472">Membrane</keyword>
<proteinExistence type="predicted"/>
<keyword evidence="3" id="KW-0812">Transmembrane</keyword>
<evidence type="ECO:0000256" key="1">
    <source>
        <dbReference type="SAM" id="Coils"/>
    </source>
</evidence>
<dbReference type="InterPro" id="IPR046529">
    <property type="entry name" value="DUF6594"/>
</dbReference>